<dbReference type="InterPro" id="IPR005720">
    <property type="entry name" value="Dihydroorotate_DH_cat"/>
</dbReference>
<evidence type="ECO:0000256" key="1">
    <source>
        <dbReference type="ARBA" id="ARBA00010804"/>
    </source>
</evidence>
<dbReference type="Gene3D" id="3.30.70.20">
    <property type="match status" value="1"/>
</dbReference>
<evidence type="ECO:0000256" key="10">
    <source>
        <dbReference type="ARBA" id="ARBA00049578"/>
    </source>
</evidence>
<dbReference type="Proteomes" id="UP000769780">
    <property type="component" value="Unassembled WGS sequence"/>
</dbReference>
<evidence type="ECO:0000259" key="13">
    <source>
        <dbReference type="PROSITE" id="PS51379"/>
    </source>
</evidence>
<evidence type="ECO:0000256" key="4">
    <source>
        <dbReference type="ARBA" id="ARBA00023004"/>
    </source>
</evidence>
<dbReference type="NCBIfam" id="NF006183">
    <property type="entry name" value="PRK08318.1"/>
    <property type="match status" value="1"/>
</dbReference>
<evidence type="ECO:0000313" key="14">
    <source>
        <dbReference type="EMBL" id="MBY0099521.1"/>
    </source>
</evidence>
<evidence type="ECO:0000313" key="15">
    <source>
        <dbReference type="Proteomes" id="UP000769780"/>
    </source>
</evidence>
<evidence type="ECO:0000256" key="12">
    <source>
        <dbReference type="ARBA" id="ARBA00049728"/>
    </source>
</evidence>
<evidence type="ECO:0000256" key="11">
    <source>
        <dbReference type="ARBA" id="ARBA00049714"/>
    </source>
</evidence>
<sequence length="420" mass="46168">MKKDLSIEFLGVRCENPFFLSSSPVVNNAEQISKALDAGWGGIFYKTVGIKGMDECSPRFDTLTDGSQQWNGFKNMEQISEMSLEQNVEEIKKLKKKYPNKVIGVSIMGSTEEEWIKITEAVTAAGADMLELNFSCPQMTSHAMGSDVGQNPDLVRQYTKAVVDHTHLPVVAKMTPNITKMTVPAIAAAEGGAHGISAINTMKSIANIDLDNITGKPVVNGKSSISGYSGNAVKPIALRFITEMNQCEDLQTVQFSGIGGIETWQDALEFILLGCRNVQVTTSVMQYGYRIVEDMISGLSHFMDERGIDSLNELVGIATKNIIPAEELDRSFQIIPTINESKCVGCGRCYISCFDGSHQAIEWDYENRKPIILEDHCVGCHLCLNVCPVQDCITPGEVVFKDGRRNNRSGEDVVKQLAYV</sequence>
<evidence type="ECO:0000256" key="9">
    <source>
        <dbReference type="ARBA" id="ARBA00048792"/>
    </source>
</evidence>
<keyword evidence="3 14" id="KW-0560">Oxidoreductase</keyword>
<comment type="similarity">
    <text evidence="1">Belongs to the dihydropyrimidine dehydrogenase family.</text>
</comment>
<dbReference type="PANTHER" id="PTHR43073:SF2">
    <property type="entry name" value="DIHYDROPYRIMIDINE DEHYDROGENASE [NADP(+)]"/>
    <property type="match status" value="1"/>
</dbReference>
<feature type="domain" description="4Fe-4S ferredoxin-type" evidence="13">
    <location>
        <begin position="334"/>
        <end position="366"/>
    </location>
</feature>
<protein>
    <recommendedName>
        <fullName evidence="12">dihydrouracil dehydrogenase (NAD(+))</fullName>
        <ecNumber evidence="12">1.3.1.1</ecNumber>
    </recommendedName>
    <alternativeName>
        <fullName evidence="7">Dihydrothymine dehydrogenase</fullName>
    </alternativeName>
    <alternativeName>
        <fullName evidence="6">Dihydrouracil dehydrogenase</fullName>
    </alternativeName>
</protein>
<dbReference type="InterPro" id="IPR013785">
    <property type="entry name" value="Aldolase_TIM"/>
</dbReference>
<feature type="domain" description="4Fe-4S ferredoxin-type" evidence="13">
    <location>
        <begin position="368"/>
        <end position="398"/>
    </location>
</feature>
<comment type="subunit">
    <text evidence="11">Heterotetramer of 2 PreA and 2 PreT subunits.</text>
</comment>
<reference evidence="14 15" key="1">
    <citation type="submission" date="2020-07" db="EMBL/GenBank/DDBJ databases">
        <title>Fungal Genomes of the International Space Station.</title>
        <authorList>
            <person name="Seuylemezian A."/>
            <person name="Singh N.K."/>
            <person name="Wood J."/>
            <person name="Venkateswaran K."/>
        </authorList>
    </citation>
    <scope>NUCLEOTIDE SEQUENCE [LARGE SCALE GENOMIC DNA]</scope>
    <source>
        <strain evidence="14 15">PL-B2</strain>
    </source>
</reference>
<comment type="function">
    <text evidence="10">Involved in pyrimidine base degradation. Catalyzes physiologically the reduction of uracil to 5,6-dihydrouracil (DHU) by using NADH as a specific cosubstrate. It also catalyzes the reverse reaction and the reduction of thymine to 5,6-dihydrothymine (DHT).</text>
</comment>
<keyword evidence="5" id="KW-0411">Iron-sulfur</keyword>
<comment type="caution">
    <text evidence="14">The sequence shown here is derived from an EMBL/GenBank/DDBJ whole genome shotgun (WGS) entry which is preliminary data.</text>
</comment>
<dbReference type="InterPro" id="IPR017900">
    <property type="entry name" value="4Fe4S_Fe_S_CS"/>
</dbReference>
<name>A0ABS7KB80_9BACI</name>
<dbReference type="SUPFAM" id="SSF54862">
    <property type="entry name" value="4Fe-4S ferredoxins"/>
    <property type="match status" value="1"/>
</dbReference>
<dbReference type="InterPro" id="IPR017896">
    <property type="entry name" value="4Fe4S_Fe-S-bd"/>
</dbReference>
<keyword evidence="4" id="KW-0408">Iron</keyword>
<gene>
    <name evidence="14" type="primary">preA</name>
    <name evidence="14" type="ORF">H0185_22415</name>
</gene>
<evidence type="ECO:0000256" key="6">
    <source>
        <dbReference type="ARBA" id="ARBA00030119"/>
    </source>
</evidence>
<comment type="catalytic activity">
    <reaction evidence="8">
        <text>5,6-dihydrothymine + NAD(+) = thymine + NADH + H(+)</text>
        <dbReference type="Rhea" id="RHEA:28791"/>
        <dbReference type="ChEBI" id="CHEBI:15378"/>
        <dbReference type="ChEBI" id="CHEBI:17821"/>
        <dbReference type="ChEBI" id="CHEBI:27468"/>
        <dbReference type="ChEBI" id="CHEBI:57540"/>
        <dbReference type="ChEBI" id="CHEBI:57945"/>
        <dbReference type="EC" id="1.3.1.1"/>
    </reaction>
</comment>
<keyword evidence="15" id="KW-1185">Reference proteome</keyword>
<keyword evidence="2" id="KW-0479">Metal-binding</keyword>
<dbReference type="EMBL" id="JACWFH010000037">
    <property type="protein sequence ID" value="MBY0099521.1"/>
    <property type="molecule type" value="Genomic_DNA"/>
</dbReference>
<dbReference type="PANTHER" id="PTHR43073">
    <property type="entry name" value="DIHYDROPYRIMIDINE DEHYDROGENASE [NADP(+)]"/>
    <property type="match status" value="1"/>
</dbReference>
<dbReference type="Pfam" id="PF01180">
    <property type="entry name" value="DHO_dh"/>
    <property type="match status" value="1"/>
</dbReference>
<evidence type="ECO:0000256" key="8">
    <source>
        <dbReference type="ARBA" id="ARBA00047685"/>
    </source>
</evidence>
<dbReference type="EC" id="1.3.1.1" evidence="12"/>
<accession>A0ABS7KB80</accession>
<evidence type="ECO:0000256" key="7">
    <source>
        <dbReference type="ARBA" id="ARBA00032722"/>
    </source>
</evidence>
<proteinExistence type="inferred from homology"/>
<organism evidence="14 15">
    <name type="scientific">Mesobacillus maritimus</name>
    <dbReference type="NCBI Taxonomy" id="1643336"/>
    <lineage>
        <taxon>Bacteria</taxon>
        <taxon>Bacillati</taxon>
        <taxon>Bacillota</taxon>
        <taxon>Bacilli</taxon>
        <taxon>Bacillales</taxon>
        <taxon>Bacillaceae</taxon>
        <taxon>Mesobacillus</taxon>
    </lineage>
</organism>
<dbReference type="SUPFAM" id="SSF51395">
    <property type="entry name" value="FMN-linked oxidoreductases"/>
    <property type="match status" value="1"/>
</dbReference>
<dbReference type="RefSeq" id="WP_221875739.1">
    <property type="nucleotide sequence ID" value="NZ_JACWFH010000037.1"/>
</dbReference>
<dbReference type="PROSITE" id="PS00198">
    <property type="entry name" value="4FE4S_FER_1"/>
    <property type="match status" value="1"/>
</dbReference>
<evidence type="ECO:0000256" key="3">
    <source>
        <dbReference type="ARBA" id="ARBA00023002"/>
    </source>
</evidence>
<dbReference type="Pfam" id="PF14697">
    <property type="entry name" value="Fer4_21"/>
    <property type="match status" value="1"/>
</dbReference>
<dbReference type="GO" id="GO:0004159">
    <property type="term" value="F:dihydropyrimidine dehydrogenase (NAD+) activity"/>
    <property type="evidence" value="ECO:0007669"/>
    <property type="project" value="UniProtKB-EC"/>
</dbReference>
<dbReference type="Gene3D" id="3.20.20.70">
    <property type="entry name" value="Aldolase class I"/>
    <property type="match status" value="1"/>
</dbReference>
<evidence type="ECO:0000256" key="2">
    <source>
        <dbReference type="ARBA" id="ARBA00022723"/>
    </source>
</evidence>
<comment type="catalytic activity">
    <reaction evidence="9">
        <text>5,6-dihydrouracil + NAD(+) = uracil + NADH + H(+)</text>
        <dbReference type="Rhea" id="RHEA:20189"/>
        <dbReference type="ChEBI" id="CHEBI:15378"/>
        <dbReference type="ChEBI" id="CHEBI:15901"/>
        <dbReference type="ChEBI" id="CHEBI:17568"/>
        <dbReference type="ChEBI" id="CHEBI:57540"/>
        <dbReference type="ChEBI" id="CHEBI:57945"/>
        <dbReference type="EC" id="1.3.1.1"/>
    </reaction>
</comment>
<dbReference type="PROSITE" id="PS51379">
    <property type="entry name" value="4FE4S_FER_2"/>
    <property type="match status" value="2"/>
</dbReference>
<evidence type="ECO:0000256" key="5">
    <source>
        <dbReference type="ARBA" id="ARBA00023014"/>
    </source>
</evidence>